<accession>A0A382R4E9</accession>
<reference evidence="1" key="1">
    <citation type="submission" date="2018-05" db="EMBL/GenBank/DDBJ databases">
        <authorList>
            <person name="Lanie J.A."/>
            <person name="Ng W.-L."/>
            <person name="Kazmierczak K.M."/>
            <person name="Andrzejewski T.M."/>
            <person name="Davidsen T.M."/>
            <person name="Wayne K.J."/>
            <person name="Tettelin H."/>
            <person name="Glass J.I."/>
            <person name="Rusch D."/>
            <person name="Podicherti R."/>
            <person name="Tsui H.-C.T."/>
            <person name="Winkler M.E."/>
        </authorList>
    </citation>
    <scope>NUCLEOTIDE SEQUENCE</scope>
</reference>
<dbReference type="AlphaFoldDB" id="A0A382R4E9"/>
<dbReference type="Gene3D" id="3.40.630.30">
    <property type="match status" value="1"/>
</dbReference>
<dbReference type="SUPFAM" id="SSF55729">
    <property type="entry name" value="Acyl-CoA N-acyltransferases (Nat)"/>
    <property type="match status" value="1"/>
</dbReference>
<organism evidence="1">
    <name type="scientific">marine metagenome</name>
    <dbReference type="NCBI Taxonomy" id="408172"/>
    <lineage>
        <taxon>unclassified sequences</taxon>
        <taxon>metagenomes</taxon>
        <taxon>ecological metagenomes</taxon>
    </lineage>
</organism>
<evidence type="ECO:0008006" key="2">
    <source>
        <dbReference type="Google" id="ProtNLM"/>
    </source>
</evidence>
<sequence length="146" mass="16757">KKASQFALKIRKCDSNSLIHLFKRNKGKNLKSLDNKAYDILLVLLNIIQEKGKGDCYGVFKDGELISAAFFTNCLKRSIYLFSASNNIAKSTGANHYLIDTYVSRYKQDSLILDFEGSMIPSLARFYKSFGSENKKYYLIRKRKTE</sequence>
<protein>
    <recommendedName>
        <fullName evidence="2">BioF2-like acetyltransferase domain-containing protein</fullName>
    </recommendedName>
</protein>
<feature type="non-terminal residue" evidence="1">
    <location>
        <position position="1"/>
    </location>
</feature>
<gene>
    <name evidence="1" type="ORF">METZ01_LOCUS345410</name>
</gene>
<dbReference type="InterPro" id="IPR016181">
    <property type="entry name" value="Acyl_CoA_acyltransferase"/>
</dbReference>
<name>A0A382R4E9_9ZZZZ</name>
<evidence type="ECO:0000313" key="1">
    <source>
        <dbReference type="EMBL" id="SVC92556.1"/>
    </source>
</evidence>
<dbReference type="EMBL" id="UINC01119027">
    <property type="protein sequence ID" value="SVC92556.1"/>
    <property type="molecule type" value="Genomic_DNA"/>
</dbReference>
<proteinExistence type="predicted"/>